<feature type="region of interest" description="Disordered" evidence="1">
    <location>
        <begin position="114"/>
        <end position="138"/>
    </location>
</feature>
<proteinExistence type="predicted"/>
<organism evidence="2 3">
    <name type="scientific">Eumeta variegata</name>
    <name type="common">Bagworm moth</name>
    <name type="synonym">Eumeta japonica</name>
    <dbReference type="NCBI Taxonomy" id="151549"/>
    <lineage>
        <taxon>Eukaryota</taxon>
        <taxon>Metazoa</taxon>
        <taxon>Ecdysozoa</taxon>
        <taxon>Arthropoda</taxon>
        <taxon>Hexapoda</taxon>
        <taxon>Insecta</taxon>
        <taxon>Pterygota</taxon>
        <taxon>Neoptera</taxon>
        <taxon>Endopterygota</taxon>
        <taxon>Lepidoptera</taxon>
        <taxon>Glossata</taxon>
        <taxon>Ditrysia</taxon>
        <taxon>Tineoidea</taxon>
        <taxon>Psychidae</taxon>
        <taxon>Oiketicinae</taxon>
        <taxon>Eumeta</taxon>
    </lineage>
</organism>
<dbReference type="Proteomes" id="UP000299102">
    <property type="component" value="Unassembled WGS sequence"/>
</dbReference>
<evidence type="ECO:0000313" key="3">
    <source>
        <dbReference type="Proteomes" id="UP000299102"/>
    </source>
</evidence>
<evidence type="ECO:0000313" key="2">
    <source>
        <dbReference type="EMBL" id="GBP19763.1"/>
    </source>
</evidence>
<name>A0A4C1U0A0_EUMVA</name>
<gene>
    <name evidence="2" type="ORF">EVAR_8923_1</name>
</gene>
<sequence>MNVAVPFVEGDKFIVKNCVPKGIVRLRNRIPKPHFVQDSNVDNIPGSIPLPETKLRHPLFGFDYKSYLKLPSYVTDKLQNLGSSSSESYIGINRKKKKKKIKIEIEEQPVRINKKRKMDDDSDTNAVKSKRKKHNISAEEMWESEKAIEENLFNL</sequence>
<keyword evidence="3" id="KW-1185">Reference proteome</keyword>
<dbReference type="AlphaFoldDB" id="A0A4C1U0A0"/>
<evidence type="ECO:0000256" key="1">
    <source>
        <dbReference type="SAM" id="MobiDB-lite"/>
    </source>
</evidence>
<dbReference type="OrthoDB" id="8197684at2759"/>
<dbReference type="STRING" id="151549.A0A4C1U0A0"/>
<accession>A0A4C1U0A0</accession>
<comment type="caution">
    <text evidence="2">The sequence shown here is derived from an EMBL/GenBank/DDBJ whole genome shotgun (WGS) entry which is preliminary data.</text>
</comment>
<protein>
    <submittedName>
        <fullName evidence="2">Uncharacterized protein</fullName>
    </submittedName>
</protein>
<dbReference type="EMBL" id="BGZK01000111">
    <property type="protein sequence ID" value="GBP19763.1"/>
    <property type="molecule type" value="Genomic_DNA"/>
</dbReference>
<reference evidence="2 3" key="1">
    <citation type="journal article" date="2019" name="Commun. Biol.">
        <title>The bagworm genome reveals a unique fibroin gene that provides high tensile strength.</title>
        <authorList>
            <person name="Kono N."/>
            <person name="Nakamura H."/>
            <person name="Ohtoshi R."/>
            <person name="Tomita M."/>
            <person name="Numata K."/>
            <person name="Arakawa K."/>
        </authorList>
    </citation>
    <scope>NUCLEOTIDE SEQUENCE [LARGE SCALE GENOMIC DNA]</scope>
</reference>